<keyword evidence="1" id="KW-0175">Coiled coil</keyword>
<dbReference type="EMBL" id="CP042905">
    <property type="protein sequence ID" value="QEE17542.1"/>
    <property type="molecule type" value="Genomic_DNA"/>
</dbReference>
<evidence type="ECO:0000256" key="1">
    <source>
        <dbReference type="SAM" id="Coils"/>
    </source>
</evidence>
<dbReference type="Proteomes" id="UP000321408">
    <property type="component" value="Chromosome"/>
</dbReference>
<accession>A0A5B9DEM1</accession>
<dbReference type="KEGG" id="psyt:DSAG12_03379"/>
<protein>
    <recommendedName>
        <fullName evidence="4">Transposase</fullName>
    </recommendedName>
</protein>
<dbReference type="RefSeq" id="WP_147664433.1">
    <property type="nucleotide sequence ID" value="NZ_CP042905.2"/>
</dbReference>
<dbReference type="AlphaFoldDB" id="A0A5B9DEM1"/>
<reference evidence="2 3" key="2">
    <citation type="journal article" date="2024" name="Int. J. Syst. Evol. Microbiol.">
        <title>Promethearchaeum syntrophicum gen. nov., sp. nov., an anaerobic, obligately syntrophic archaeon, the first isolate of the lineage 'Asgard' archaea, and proposal of the new archaeal phylum Promethearchaeota phyl. nov. and kingdom Promethearchaeati regn. nov.</title>
        <authorList>
            <person name="Imachi H."/>
            <person name="Nobu M.K."/>
            <person name="Kato S."/>
            <person name="Takaki Y."/>
            <person name="Miyazaki M."/>
            <person name="Miyata M."/>
            <person name="Ogawara M."/>
            <person name="Saito Y."/>
            <person name="Sakai S."/>
            <person name="Tahara Y.O."/>
            <person name="Takano Y."/>
            <person name="Tasumi E."/>
            <person name="Uematsu K."/>
            <person name="Yoshimura T."/>
            <person name="Itoh T."/>
            <person name="Ohkuma M."/>
            <person name="Takai K."/>
        </authorList>
    </citation>
    <scope>NUCLEOTIDE SEQUENCE [LARGE SCALE GENOMIC DNA]</scope>
    <source>
        <strain evidence="2 3">MK-D1</strain>
    </source>
</reference>
<reference evidence="2 3" key="1">
    <citation type="journal article" date="2020" name="Nature">
        <title>Isolation of an archaeon at the prokaryote-eukaryote interface.</title>
        <authorList>
            <person name="Imachi H."/>
            <person name="Nobu M.K."/>
            <person name="Nakahara N."/>
            <person name="Morono Y."/>
            <person name="Ogawara M."/>
            <person name="Takaki Y."/>
            <person name="Takano Y."/>
            <person name="Uematsu K."/>
            <person name="Ikuta T."/>
            <person name="Ito M."/>
            <person name="Matsui Y."/>
            <person name="Miyazaki M."/>
            <person name="Murata K."/>
            <person name="Saito Y."/>
            <person name="Sakai S."/>
            <person name="Song C."/>
            <person name="Tasumi E."/>
            <person name="Yamanaka Y."/>
            <person name="Yamaguchi T."/>
            <person name="Kamagata Y."/>
            <person name="Tamaki H."/>
            <person name="Takai K."/>
        </authorList>
    </citation>
    <scope>NUCLEOTIDE SEQUENCE [LARGE SCALE GENOMIC DNA]</scope>
    <source>
        <strain evidence="2 3">MK-D1</strain>
    </source>
</reference>
<evidence type="ECO:0000313" key="3">
    <source>
        <dbReference type="Proteomes" id="UP000321408"/>
    </source>
</evidence>
<name>A0A5B9DEM1_9ARCH</name>
<gene>
    <name evidence="2" type="ORF">DSAG12_03379</name>
</gene>
<dbReference type="GeneID" id="41331347"/>
<keyword evidence="3" id="KW-1185">Reference proteome</keyword>
<evidence type="ECO:0008006" key="4">
    <source>
        <dbReference type="Google" id="ProtNLM"/>
    </source>
</evidence>
<proteinExistence type="predicted"/>
<sequence>MPKSSKEKQEYANFLLQKGISYAQIQEELKNRYGSGMSNTTLQRMILETDRIKELEDKMKDISLELKMYKKMYYELLEAVKEKIKE</sequence>
<organism evidence="2 3">
    <name type="scientific">Promethearchaeum syntrophicum</name>
    <dbReference type="NCBI Taxonomy" id="2594042"/>
    <lineage>
        <taxon>Archaea</taxon>
        <taxon>Promethearchaeati</taxon>
        <taxon>Promethearchaeota</taxon>
        <taxon>Promethearchaeia</taxon>
        <taxon>Promethearchaeales</taxon>
        <taxon>Promethearchaeaceae</taxon>
        <taxon>Promethearchaeum</taxon>
    </lineage>
</organism>
<evidence type="ECO:0000313" key="2">
    <source>
        <dbReference type="EMBL" id="QEE17542.1"/>
    </source>
</evidence>
<feature type="coiled-coil region" evidence="1">
    <location>
        <begin position="45"/>
        <end position="72"/>
    </location>
</feature>